<accession>A0AAW2WJI1</accession>
<feature type="region of interest" description="Disordered" evidence="1">
    <location>
        <begin position="130"/>
        <end position="168"/>
    </location>
</feature>
<evidence type="ECO:0000259" key="2">
    <source>
        <dbReference type="Pfam" id="PF13952"/>
    </source>
</evidence>
<dbReference type="EMBL" id="JACGWJ010000001">
    <property type="protein sequence ID" value="KAL0440642.1"/>
    <property type="molecule type" value="Genomic_DNA"/>
</dbReference>
<reference evidence="3" key="1">
    <citation type="submission" date="2020-06" db="EMBL/GenBank/DDBJ databases">
        <authorList>
            <person name="Li T."/>
            <person name="Hu X."/>
            <person name="Zhang T."/>
            <person name="Song X."/>
            <person name="Zhang H."/>
            <person name="Dai N."/>
            <person name="Sheng W."/>
            <person name="Hou X."/>
            <person name="Wei L."/>
        </authorList>
    </citation>
    <scope>NUCLEOTIDE SEQUENCE</scope>
    <source>
        <strain evidence="3">G02</strain>
        <tissue evidence="3">Leaf</tissue>
    </source>
</reference>
<comment type="caution">
    <text evidence="3">The sequence shown here is derived from an EMBL/GenBank/DDBJ whole genome shotgun (WGS) entry which is preliminary data.</text>
</comment>
<dbReference type="InterPro" id="IPR025312">
    <property type="entry name" value="DUF4216"/>
</dbReference>
<dbReference type="PANTHER" id="PTHR48258:SF4">
    <property type="entry name" value="DUF4216 DOMAIN-CONTAINING PROTEIN"/>
    <property type="match status" value="1"/>
</dbReference>
<sequence length="168" mass="19666">MYILTNCEVFTPYYEYNLQTERHNTGKSTMNCEVCVKSSSYTDEENDFYGIIEEIIQLTYPLIPNLNIVLFKCNWVDLVRDMKVQLRYHLVDVNFKKLYQKDGLFVLAQQAVQVYCTKYPIVVDLSMGQQQAAGTSRRQAREFDDENEDEDENSGEDNETDDDEYEAT</sequence>
<feature type="domain" description="DUF4216" evidence="2">
    <location>
        <begin position="57"/>
        <end position="120"/>
    </location>
</feature>
<dbReference type="AlphaFoldDB" id="A0AAW2WJI1"/>
<evidence type="ECO:0000313" key="3">
    <source>
        <dbReference type="EMBL" id="KAL0440642.1"/>
    </source>
</evidence>
<dbReference type="Pfam" id="PF13952">
    <property type="entry name" value="DUF4216"/>
    <property type="match status" value="1"/>
</dbReference>
<gene>
    <name evidence="3" type="ORF">Sradi_0003100</name>
</gene>
<name>A0AAW2WJI1_SESRA</name>
<organism evidence="3">
    <name type="scientific">Sesamum radiatum</name>
    <name type="common">Black benniseed</name>
    <dbReference type="NCBI Taxonomy" id="300843"/>
    <lineage>
        <taxon>Eukaryota</taxon>
        <taxon>Viridiplantae</taxon>
        <taxon>Streptophyta</taxon>
        <taxon>Embryophyta</taxon>
        <taxon>Tracheophyta</taxon>
        <taxon>Spermatophyta</taxon>
        <taxon>Magnoliopsida</taxon>
        <taxon>eudicotyledons</taxon>
        <taxon>Gunneridae</taxon>
        <taxon>Pentapetalae</taxon>
        <taxon>asterids</taxon>
        <taxon>lamiids</taxon>
        <taxon>Lamiales</taxon>
        <taxon>Pedaliaceae</taxon>
        <taxon>Sesamum</taxon>
    </lineage>
</organism>
<evidence type="ECO:0000256" key="1">
    <source>
        <dbReference type="SAM" id="MobiDB-lite"/>
    </source>
</evidence>
<dbReference type="PANTHER" id="PTHR48258">
    <property type="entry name" value="DUF4218 DOMAIN-CONTAINING PROTEIN-RELATED"/>
    <property type="match status" value="1"/>
</dbReference>
<protein>
    <recommendedName>
        <fullName evidence="2">DUF4216 domain-containing protein</fullName>
    </recommendedName>
</protein>
<reference evidence="3" key="2">
    <citation type="journal article" date="2024" name="Plant">
        <title>Genomic evolution and insights into agronomic trait innovations of Sesamum species.</title>
        <authorList>
            <person name="Miao H."/>
            <person name="Wang L."/>
            <person name="Qu L."/>
            <person name="Liu H."/>
            <person name="Sun Y."/>
            <person name="Le M."/>
            <person name="Wang Q."/>
            <person name="Wei S."/>
            <person name="Zheng Y."/>
            <person name="Lin W."/>
            <person name="Duan Y."/>
            <person name="Cao H."/>
            <person name="Xiong S."/>
            <person name="Wang X."/>
            <person name="Wei L."/>
            <person name="Li C."/>
            <person name="Ma Q."/>
            <person name="Ju M."/>
            <person name="Zhao R."/>
            <person name="Li G."/>
            <person name="Mu C."/>
            <person name="Tian Q."/>
            <person name="Mei H."/>
            <person name="Zhang T."/>
            <person name="Gao T."/>
            <person name="Zhang H."/>
        </authorList>
    </citation>
    <scope>NUCLEOTIDE SEQUENCE</scope>
    <source>
        <strain evidence="3">G02</strain>
    </source>
</reference>
<proteinExistence type="predicted"/>
<feature type="compositionally biased region" description="Acidic residues" evidence="1">
    <location>
        <begin position="143"/>
        <end position="168"/>
    </location>
</feature>